<feature type="domain" description="Histidine kinase" evidence="7">
    <location>
        <begin position="269"/>
        <end position="492"/>
    </location>
</feature>
<dbReference type="SMART" id="SM00387">
    <property type="entry name" value="HATPase_c"/>
    <property type="match status" value="1"/>
</dbReference>
<organism evidence="8">
    <name type="scientific">Rhodopseudomonas palustris (strain BisB18)</name>
    <dbReference type="NCBI Taxonomy" id="316056"/>
    <lineage>
        <taxon>Bacteria</taxon>
        <taxon>Pseudomonadati</taxon>
        <taxon>Pseudomonadota</taxon>
        <taxon>Alphaproteobacteria</taxon>
        <taxon>Hyphomicrobiales</taxon>
        <taxon>Nitrobacteraceae</taxon>
        <taxon>Rhodopseudomonas</taxon>
    </lineage>
</organism>
<protein>
    <recommendedName>
        <fullName evidence="2">histidine kinase</fullName>
        <ecNumber evidence="2">2.7.13.3</ecNumber>
    </recommendedName>
</protein>
<dbReference type="PANTHER" id="PTHR44936">
    <property type="entry name" value="SENSOR PROTEIN CREC"/>
    <property type="match status" value="1"/>
</dbReference>
<keyword evidence="3 8" id="KW-0808">Transferase</keyword>
<dbReference type="HOGENOM" id="CLU_537330_0_0_5"/>
<dbReference type="GO" id="GO:0005524">
    <property type="term" value="F:ATP binding"/>
    <property type="evidence" value="ECO:0007669"/>
    <property type="project" value="UniProtKB-KW"/>
</dbReference>
<dbReference type="SUPFAM" id="SSF55874">
    <property type="entry name" value="ATPase domain of HSP90 chaperone/DNA topoisomerase II/histidine kinase"/>
    <property type="match status" value="1"/>
</dbReference>
<dbReference type="InterPro" id="IPR003594">
    <property type="entry name" value="HATPase_dom"/>
</dbReference>
<evidence type="ECO:0000256" key="2">
    <source>
        <dbReference type="ARBA" id="ARBA00012438"/>
    </source>
</evidence>
<reference evidence="8" key="1">
    <citation type="submission" date="2006-03" db="EMBL/GenBank/DDBJ databases">
        <title>Complete sequence of Rhodopseudomonas palustris BisB18.</title>
        <authorList>
            <consortium name="US DOE Joint Genome Institute"/>
            <person name="Copeland A."/>
            <person name="Lucas S."/>
            <person name="Lapidus A."/>
            <person name="Barry K."/>
            <person name="Detter J.C."/>
            <person name="Glavina del Rio T."/>
            <person name="Hammon N."/>
            <person name="Israni S."/>
            <person name="Dalin E."/>
            <person name="Tice H."/>
            <person name="Pitluck S."/>
            <person name="Chain P."/>
            <person name="Malfatti S."/>
            <person name="Shin M."/>
            <person name="Vergez L."/>
            <person name="Schmutz J."/>
            <person name="Larimer F."/>
            <person name="Land M."/>
            <person name="Hauser L."/>
            <person name="Pelletier D.A."/>
            <person name="Kyrpides N."/>
            <person name="Anderson I."/>
            <person name="Oda Y."/>
            <person name="Harwood C.S."/>
            <person name="Richardson P."/>
        </authorList>
    </citation>
    <scope>NUCLEOTIDE SEQUENCE [LARGE SCALE GENOMIC DNA]</scope>
    <source>
        <strain evidence="8">BisB18</strain>
    </source>
</reference>
<name>Q20ZI1_RHOPB</name>
<dbReference type="InterPro" id="IPR036890">
    <property type="entry name" value="HATPase_C_sf"/>
</dbReference>
<sequence length="507" mass="56029">MPINDPKLNPSLVVAALQRLSRALPAAKSISDTRFLIEREIELASAASNPRESSASYSQRGRSFFDELQIEILSLVRAARSREDLLELVIARLANGDTNERTAICYVVFEGYPTEAGYLEVRPIMQAGLQPDKFVAYSRTVGQLADSPILTRLFEDGLTVDFSFTEYLRGIGYHGEFDSLIEGSHDGIWLAGVPLPGIDATMPDRALIGLYPSIGTRDLPNLPRGARPEWRLMEFLQTGYALLNHQLEGRAELVAADRRNLISDLAPQAIFHELATQIGTLENQLDNILSAGTSLDDKLKPKPRELKRISQALEGSFNAVHRAKRITDAFNNLDRRTKATVRVGDLLDEVTTIVEYRRKKYGIAVSIDGDGLDTSLKTDAALVEHLILNVVVNAIDAFVGQRLSDQKIQILAETRGDRMRFTVSNNGPSIDFARREMIFEKGVTSKARGSGHGQGLYICRLLASYMLGSIELLKVAPTGMTVAFAIELPIVGRHGEDLMGQRAKSRR</sequence>
<proteinExistence type="predicted"/>
<dbReference type="GO" id="GO:0004673">
    <property type="term" value="F:protein histidine kinase activity"/>
    <property type="evidence" value="ECO:0007669"/>
    <property type="project" value="UniProtKB-EC"/>
</dbReference>
<dbReference type="RefSeq" id="WP_011474337.1">
    <property type="nucleotide sequence ID" value="NC_007925.1"/>
</dbReference>
<evidence type="ECO:0000256" key="5">
    <source>
        <dbReference type="ARBA" id="ARBA00022777"/>
    </source>
</evidence>
<evidence type="ECO:0000313" key="8">
    <source>
        <dbReference type="EMBL" id="ABD89455.1"/>
    </source>
</evidence>
<dbReference type="EC" id="2.7.13.3" evidence="2"/>
<dbReference type="STRING" id="316056.RPC_3929"/>
<evidence type="ECO:0000256" key="3">
    <source>
        <dbReference type="ARBA" id="ARBA00022679"/>
    </source>
</evidence>
<comment type="catalytic activity">
    <reaction evidence="1">
        <text>ATP + protein L-histidine = ADP + protein N-phospho-L-histidine.</text>
        <dbReference type="EC" id="2.7.13.3"/>
    </reaction>
</comment>
<dbReference type="InterPro" id="IPR005467">
    <property type="entry name" value="His_kinase_dom"/>
</dbReference>
<evidence type="ECO:0000259" key="7">
    <source>
        <dbReference type="PROSITE" id="PS50109"/>
    </source>
</evidence>
<evidence type="ECO:0000256" key="4">
    <source>
        <dbReference type="ARBA" id="ARBA00022741"/>
    </source>
</evidence>
<dbReference type="Gene3D" id="3.30.565.10">
    <property type="entry name" value="Histidine kinase-like ATPase, C-terminal domain"/>
    <property type="match status" value="1"/>
</dbReference>
<dbReference type="InterPro" id="IPR050980">
    <property type="entry name" value="2C_sensor_his_kinase"/>
</dbReference>
<dbReference type="Pfam" id="PF02518">
    <property type="entry name" value="HATPase_c"/>
    <property type="match status" value="1"/>
</dbReference>
<evidence type="ECO:0000256" key="1">
    <source>
        <dbReference type="ARBA" id="ARBA00000085"/>
    </source>
</evidence>
<keyword evidence="6" id="KW-0067">ATP-binding</keyword>
<dbReference type="AlphaFoldDB" id="Q20ZI1"/>
<keyword evidence="5 8" id="KW-0418">Kinase</keyword>
<dbReference type="KEGG" id="rpc:RPC_3929"/>
<gene>
    <name evidence="8" type="ordered locus">RPC_3929</name>
</gene>
<dbReference type="eggNOG" id="COG4191">
    <property type="taxonomic scope" value="Bacteria"/>
</dbReference>
<dbReference type="OrthoDB" id="9815202at2"/>
<accession>Q20ZI1</accession>
<dbReference type="PROSITE" id="PS50109">
    <property type="entry name" value="HIS_KIN"/>
    <property type="match status" value="1"/>
</dbReference>
<dbReference type="EMBL" id="CP000301">
    <property type="protein sequence ID" value="ABD89455.1"/>
    <property type="molecule type" value="Genomic_DNA"/>
</dbReference>
<dbReference type="CDD" id="cd00075">
    <property type="entry name" value="HATPase"/>
    <property type="match status" value="1"/>
</dbReference>
<evidence type="ECO:0000256" key="6">
    <source>
        <dbReference type="ARBA" id="ARBA00022840"/>
    </source>
</evidence>
<keyword evidence="4" id="KW-0547">Nucleotide-binding</keyword>
<dbReference type="PANTHER" id="PTHR44936:SF10">
    <property type="entry name" value="SENSOR PROTEIN RSTB"/>
    <property type="match status" value="1"/>
</dbReference>